<dbReference type="STRING" id="218851.A0A2G5C6J9"/>
<gene>
    <name evidence="1" type="ORF">AQUCO_08600054v1</name>
</gene>
<dbReference type="InParanoid" id="A0A2G5C6J9"/>
<evidence type="ECO:0000313" key="2">
    <source>
        <dbReference type="Proteomes" id="UP000230069"/>
    </source>
</evidence>
<proteinExistence type="predicted"/>
<dbReference type="Proteomes" id="UP000230069">
    <property type="component" value="Unassembled WGS sequence"/>
</dbReference>
<accession>A0A2G5C6J9</accession>
<name>A0A2G5C6J9_AQUCA</name>
<reference evidence="1 2" key="1">
    <citation type="submission" date="2017-09" db="EMBL/GenBank/DDBJ databases">
        <title>WGS assembly of Aquilegia coerulea Goldsmith.</title>
        <authorList>
            <person name="Hodges S."/>
            <person name="Kramer E."/>
            <person name="Nordborg M."/>
            <person name="Tomkins J."/>
            <person name="Borevitz J."/>
            <person name="Derieg N."/>
            <person name="Yan J."/>
            <person name="Mihaltcheva S."/>
            <person name="Hayes R.D."/>
            <person name="Rokhsar D."/>
        </authorList>
    </citation>
    <scope>NUCLEOTIDE SEQUENCE [LARGE SCALE GENOMIC DNA]</scope>
    <source>
        <strain evidence="2">cv. Goldsmith</strain>
    </source>
</reference>
<protein>
    <submittedName>
        <fullName evidence="1">Uncharacterized protein</fullName>
    </submittedName>
</protein>
<sequence length="101" mass="10961">MVGWQRNLQTIIRHVGKRVEHKFSTLSSAHINSSSPLGQSCYPCNTYSCTKIVHPIHQYLQQLGISTSRTLLTDSADAIPSPLTPVLSIEGGKTEKQAGGS</sequence>
<evidence type="ECO:0000313" key="1">
    <source>
        <dbReference type="EMBL" id="PIA26905.1"/>
    </source>
</evidence>
<dbReference type="OrthoDB" id="416470at2759"/>
<keyword evidence="2" id="KW-1185">Reference proteome</keyword>
<dbReference type="AlphaFoldDB" id="A0A2G5C6J9"/>
<organism evidence="1 2">
    <name type="scientific">Aquilegia coerulea</name>
    <name type="common">Rocky mountain columbine</name>
    <dbReference type="NCBI Taxonomy" id="218851"/>
    <lineage>
        <taxon>Eukaryota</taxon>
        <taxon>Viridiplantae</taxon>
        <taxon>Streptophyta</taxon>
        <taxon>Embryophyta</taxon>
        <taxon>Tracheophyta</taxon>
        <taxon>Spermatophyta</taxon>
        <taxon>Magnoliopsida</taxon>
        <taxon>Ranunculales</taxon>
        <taxon>Ranunculaceae</taxon>
        <taxon>Thalictroideae</taxon>
        <taxon>Aquilegia</taxon>
    </lineage>
</organism>
<dbReference type="EMBL" id="KZ305103">
    <property type="protein sequence ID" value="PIA26905.1"/>
    <property type="molecule type" value="Genomic_DNA"/>
</dbReference>